<evidence type="ECO:0000313" key="8">
    <source>
        <dbReference type="Proteomes" id="UP000007879"/>
    </source>
</evidence>
<dbReference type="SUPFAM" id="SSF48371">
    <property type="entry name" value="ARM repeat"/>
    <property type="match status" value="2"/>
</dbReference>
<dbReference type="STRING" id="400682.A0A1X7VE83"/>
<feature type="domain" description="MROH2B-like N-terminal HEAT-repeats" evidence="5">
    <location>
        <begin position="32"/>
        <end position="249"/>
    </location>
</feature>
<dbReference type="Proteomes" id="UP000007879">
    <property type="component" value="Unassembled WGS sequence"/>
</dbReference>
<dbReference type="OrthoDB" id="1884734at2759"/>
<dbReference type="Pfam" id="PF23221">
    <property type="entry name" value="HEAT_MROH2B_1st"/>
    <property type="match status" value="1"/>
</dbReference>
<keyword evidence="1" id="KW-0677">Repeat</keyword>
<proteinExistence type="predicted"/>
<evidence type="ECO:0000256" key="1">
    <source>
        <dbReference type="ARBA" id="ARBA00022737"/>
    </source>
</evidence>
<dbReference type="InterPro" id="IPR045206">
    <property type="entry name" value="Maestro_heat-like_prot"/>
</dbReference>
<feature type="repeat" description="HEAT" evidence="2">
    <location>
        <begin position="1600"/>
        <end position="1629"/>
    </location>
</feature>
<reference evidence="7" key="2">
    <citation type="submission" date="2017-05" db="UniProtKB">
        <authorList>
            <consortium name="EnsemblMetazoa"/>
        </authorList>
    </citation>
    <scope>IDENTIFICATION</scope>
</reference>
<reference evidence="8" key="1">
    <citation type="journal article" date="2010" name="Nature">
        <title>The Amphimedon queenslandica genome and the evolution of animal complexity.</title>
        <authorList>
            <person name="Srivastava M."/>
            <person name="Simakov O."/>
            <person name="Chapman J."/>
            <person name="Fahey B."/>
            <person name="Gauthier M.E."/>
            <person name="Mitros T."/>
            <person name="Richards G.S."/>
            <person name="Conaco C."/>
            <person name="Dacre M."/>
            <person name="Hellsten U."/>
            <person name="Larroux C."/>
            <person name="Putnam N.H."/>
            <person name="Stanke M."/>
            <person name="Adamska M."/>
            <person name="Darling A."/>
            <person name="Degnan S.M."/>
            <person name="Oakley T.H."/>
            <person name="Plachetzki D.C."/>
            <person name="Zhai Y."/>
            <person name="Adamski M."/>
            <person name="Calcino A."/>
            <person name="Cummins S.F."/>
            <person name="Goodstein D.M."/>
            <person name="Harris C."/>
            <person name="Jackson D.J."/>
            <person name="Leys S.P."/>
            <person name="Shu S."/>
            <person name="Woodcroft B.J."/>
            <person name="Vervoort M."/>
            <person name="Kosik K.S."/>
            <person name="Manning G."/>
            <person name="Degnan B.M."/>
            <person name="Rokhsar D.S."/>
        </authorList>
    </citation>
    <scope>NUCLEOTIDE SEQUENCE [LARGE SCALE GENOMIC DNA]</scope>
</reference>
<dbReference type="InterPro" id="IPR011989">
    <property type="entry name" value="ARM-like"/>
</dbReference>
<evidence type="ECO:0000259" key="5">
    <source>
        <dbReference type="Pfam" id="PF23221"/>
    </source>
</evidence>
<dbReference type="PANTHER" id="PTHR23120:SF0">
    <property type="entry name" value="MAESTRO HEAT-LIKE REPEAT FAMILY MEMBER 1"/>
    <property type="match status" value="1"/>
</dbReference>
<sequence length="1629" mass="182856">MAKSQIEGILESLVAAAADREEDAATAIFKSLLDIGRKKHTLVLDTCHLYLVKHSKLSRNHRVILLKLMENICKNHIEDVSNETAMKLISLGSAEMTQSSDVVPEWQTAASNLLSTLGLKYAKEVMQELLTKFQTGQLPHFFIVSTLGQLATSNVGEVVPLLKVVMARMLPMLGLAKLDNMQWVFSNAFARFCEAIIDYVADEQRAEASGINFQQFEGEVFSAYDTFFNVWLLSKDARLRLAVVEALGYAVHIISAEALNDQLPKLVPGVVQLYKKQSEHYYITQCLCMIMEASCKKECANFTVLLDNLLNLLHQQACAPVDFSSSMAVKNHNEVLRCFTVACKFHPQRVVSYLLTKLETNQDKIKGGTQEVFKHLMNSCDKELDDKKPLIVSGMKILLNEQSLKIRSTFGQVIITMALHHYLELEGGFSMIEFIVKQCAINPDDKLYAKQPPGDNVSPKTLKSMSANVLQIITTTMPHMHPVLWPNLLEFIGPVQYIEATPILCRCLAAIASKKRENQDDDYDIDFEDLVNLPKPARIVSSLIVLLGKPSVADRGEHILNCLQSMGPILQEELVDLWDVVIPKLLNYLNENAGCDTWDQKHWEDLILKFLSKSLDELSNEDWLLEFGNALGDKEYILRTYEQFPEEKGFLYKCLGVVMRKTTHKQFVHTNLEMMFATIRHSNQSEREGCAISSGFAASSHLDIVAEKLENVTKQDMVKKSKGFFGFGKDKTDADIERIKATVLLCYGYVCFHSPPNLITSRVEVSILRVINPHFSKVKDTIVKQNLIRTIDLIGRSVHPDHLKIPDFIFNGRSDLINHLLSYISAEPGTMPVLTETKSLAIRALTTLVKLEPYLTDADQYDILNVSTDAILPSPPLSPNTKRKDITITPEESNELTNKAIEDLTKLLIQISSRRYGSDNLESIFKHLDPWSRSSDSTERLRAMNCIVRLLEDYETNTREKEEARSLPLQVHIIGRLVPRCLDPELAIRQLAITAIQTTLKISSCIPGEEDQLVNALSLLKERAENDEASSLFSLCTDLSKVLCKKLHTEFLWPTMQVLLEGLVDYQGHSSSGACVVLNNFVKQRGSSLAEQVPDLIDGLHQQLPHVTNPQTRTGTLRCMRTLCHQYLQPVVTHLLNKPLPWDVELVSLWQVLTGDTQLMTNVIKHLLEVLVLTLPYQERSRTSATSGVASYQRTETPIPKAATQALAILFEGEECRDVSKELFSKIFSILLLRVGVSACIEGDKKNPTDPSVIAILAMRKLLEHTESEVMITFLDQQSAWSLLEKEDTYPHGCLHLARALSSQYPELILPIVEDLSSSLSSIYDPQRITVVAFYSELISTLNAETMSLAETIMNNLLGRQVDANYNVRMYCIRGLGNMADIKGTEVSKFSTTVLSAMLAGMDDREDPSELITMEAMNGLSRIFDRIDEGHVRPILINIALRIRPCFEKPTASVRAAAINLFGTLSRFGNGPSEGPFHEQIQTNFVSLLLHLNEGDPTVVMATKSSLQKLGPLIKSEKINNMFQKHLNPEDSILYADFLNDLCKLIVVDFTEKVNFYIMASVQFFKSMWPEVRGNAALFVGYMMGNLPKEKIGIVSKEHVCEALIHMLKDNSPLVRASTAEALSLLCDY</sequence>
<dbReference type="Pfam" id="PF21047">
    <property type="entry name" value="HEAT_Maestro"/>
    <property type="match status" value="1"/>
</dbReference>
<feature type="domain" description="Maestro-like HEAT-repeats" evidence="3">
    <location>
        <begin position="939"/>
        <end position="1163"/>
    </location>
</feature>
<evidence type="ECO:0000259" key="4">
    <source>
        <dbReference type="Pfam" id="PF23210"/>
    </source>
</evidence>
<dbReference type="InterPro" id="IPR056282">
    <property type="entry name" value="MROH2B-like_N_HEAT"/>
</dbReference>
<dbReference type="InParanoid" id="A0A1X7VE83"/>
<dbReference type="InterPro" id="IPR016024">
    <property type="entry name" value="ARM-type_fold"/>
</dbReference>
<dbReference type="InterPro" id="IPR021133">
    <property type="entry name" value="HEAT_type_2"/>
</dbReference>
<dbReference type="InterPro" id="IPR055408">
    <property type="entry name" value="HEAT_MROH2B-like"/>
</dbReference>
<dbReference type="Gene3D" id="1.25.10.10">
    <property type="entry name" value="Leucine-rich Repeat Variant"/>
    <property type="match status" value="3"/>
</dbReference>
<evidence type="ECO:0000256" key="2">
    <source>
        <dbReference type="PROSITE-ProRule" id="PRU00103"/>
    </source>
</evidence>
<dbReference type="InterPro" id="IPR048465">
    <property type="entry name" value="Maestro-like_HEAT"/>
</dbReference>
<evidence type="ECO:0008006" key="9">
    <source>
        <dbReference type="Google" id="ProtNLM"/>
    </source>
</evidence>
<dbReference type="Pfam" id="PF23210">
    <property type="entry name" value="HEAT_Maestro_2"/>
    <property type="match status" value="1"/>
</dbReference>
<evidence type="ECO:0000259" key="3">
    <source>
        <dbReference type="Pfam" id="PF21047"/>
    </source>
</evidence>
<dbReference type="PANTHER" id="PTHR23120">
    <property type="entry name" value="MAESTRO-RELATED HEAT DOMAIN-CONTAINING"/>
    <property type="match status" value="1"/>
</dbReference>
<protein>
    <recommendedName>
        <fullName evidence="9">Maestro heat-like repeat-containing protein family member 1</fullName>
    </recommendedName>
</protein>
<dbReference type="InterPro" id="IPR055406">
    <property type="entry name" value="HEAT_Maestro"/>
</dbReference>
<dbReference type="PROSITE" id="PS50077">
    <property type="entry name" value="HEAT_REPEAT"/>
    <property type="match status" value="1"/>
</dbReference>
<dbReference type="EnsemblMetazoa" id="XM_011412197.2">
    <property type="protein sequence ID" value="XP_011410499.2"/>
    <property type="gene ID" value="LOC100638804"/>
</dbReference>
<gene>
    <name evidence="7" type="primary">100638804</name>
</gene>
<keyword evidence="8" id="KW-1185">Reference proteome</keyword>
<dbReference type="KEGG" id="aqu:100638804"/>
<organism evidence="7">
    <name type="scientific">Amphimedon queenslandica</name>
    <name type="common">Sponge</name>
    <dbReference type="NCBI Taxonomy" id="400682"/>
    <lineage>
        <taxon>Eukaryota</taxon>
        <taxon>Metazoa</taxon>
        <taxon>Porifera</taxon>
        <taxon>Demospongiae</taxon>
        <taxon>Heteroscleromorpha</taxon>
        <taxon>Haplosclerida</taxon>
        <taxon>Niphatidae</taxon>
        <taxon>Amphimedon</taxon>
    </lineage>
</organism>
<accession>A0A1X7VE83</accession>
<feature type="domain" description="MROH2B-like HEAT-repeats" evidence="4">
    <location>
        <begin position="256"/>
        <end position="910"/>
    </location>
</feature>
<evidence type="ECO:0000259" key="6">
    <source>
        <dbReference type="Pfam" id="PF23227"/>
    </source>
</evidence>
<dbReference type="GO" id="GO:0005737">
    <property type="term" value="C:cytoplasm"/>
    <property type="evidence" value="ECO:0007669"/>
    <property type="project" value="TreeGrafter"/>
</dbReference>
<dbReference type="EnsemblMetazoa" id="Aqu2.1.38351_001">
    <property type="protein sequence ID" value="Aqu2.1.38351_001"/>
    <property type="gene ID" value="Aqu2.1.38351"/>
</dbReference>
<dbReference type="Pfam" id="PF23227">
    <property type="entry name" value="HEAT_MROH2B_C"/>
    <property type="match status" value="1"/>
</dbReference>
<evidence type="ECO:0000313" key="7">
    <source>
        <dbReference type="EnsemblMetazoa" id="Aqu2.1.38351_001"/>
    </source>
</evidence>
<dbReference type="eggNOG" id="KOG2032">
    <property type="taxonomic scope" value="Eukaryota"/>
</dbReference>
<name>A0A1X7VE83_AMPQE</name>
<feature type="domain" description="Maestro/Maestro-like HEAT-repeats" evidence="6">
    <location>
        <begin position="1354"/>
        <end position="1626"/>
    </location>
</feature>